<evidence type="ECO:0000313" key="2">
    <source>
        <dbReference type="Proteomes" id="UP000054018"/>
    </source>
</evidence>
<gene>
    <name evidence="1" type="ORF">PISMIDRAFT_12229</name>
</gene>
<accession>A0A0C9YA80</accession>
<keyword evidence="2" id="KW-1185">Reference proteome</keyword>
<dbReference type="HOGENOM" id="CLU_2886729_0_0_1"/>
<protein>
    <submittedName>
        <fullName evidence="1">Uncharacterized protein</fullName>
    </submittedName>
</protein>
<proteinExistence type="predicted"/>
<dbReference type="Proteomes" id="UP000054018">
    <property type="component" value="Unassembled WGS sequence"/>
</dbReference>
<dbReference type="OrthoDB" id="2689266at2759"/>
<evidence type="ECO:0000313" key="1">
    <source>
        <dbReference type="EMBL" id="KIK21610.1"/>
    </source>
</evidence>
<dbReference type="AlphaFoldDB" id="A0A0C9YA80"/>
<sequence length="63" mass="7575">MAIRHQKRTWLKQVDTNGQKDDFRKYYDKTLTHAQRKAYDKEAKQLIETNSWTKAVIEQGILH</sequence>
<dbReference type="EMBL" id="KN833750">
    <property type="protein sequence ID" value="KIK21610.1"/>
    <property type="molecule type" value="Genomic_DNA"/>
</dbReference>
<organism evidence="1 2">
    <name type="scientific">Pisolithus microcarpus 441</name>
    <dbReference type="NCBI Taxonomy" id="765257"/>
    <lineage>
        <taxon>Eukaryota</taxon>
        <taxon>Fungi</taxon>
        <taxon>Dikarya</taxon>
        <taxon>Basidiomycota</taxon>
        <taxon>Agaricomycotina</taxon>
        <taxon>Agaricomycetes</taxon>
        <taxon>Agaricomycetidae</taxon>
        <taxon>Boletales</taxon>
        <taxon>Sclerodermatineae</taxon>
        <taxon>Pisolithaceae</taxon>
        <taxon>Pisolithus</taxon>
    </lineage>
</organism>
<name>A0A0C9YA80_9AGAM</name>
<reference evidence="2" key="2">
    <citation type="submission" date="2015-01" db="EMBL/GenBank/DDBJ databases">
        <title>Evolutionary Origins and Diversification of the Mycorrhizal Mutualists.</title>
        <authorList>
            <consortium name="DOE Joint Genome Institute"/>
            <consortium name="Mycorrhizal Genomics Consortium"/>
            <person name="Kohler A."/>
            <person name="Kuo A."/>
            <person name="Nagy L.G."/>
            <person name="Floudas D."/>
            <person name="Copeland A."/>
            <person name="Barry K.W."/>
            <person name="Cichocki N."/>
            <person name="Veneault-Fourrey C."/>
            <person name="LaButti K."/>
            <person name="Lindquist E.A."/>
            <person name="Lipzen A."/>
            <person name="Lundell T."/>
            <person name="Morin E."/>
            <person name="Murat C."/>
            <person name="Riley R."/>
            <person name="Ohm R."/>
            <person name="Sun H."/>
            <person name="Tunlid A."/>
            <person name="Henrissat B."/>
            <person name="Grigoriev I.V."/>
            <person name="Hibbett D.S."/>
            <person name="Martin F."/>
        </authorList>
    </citation>
    <scope>NUCLEOTIDE SEQUENCE [LARGE SCALE GENOMIC DNA]</scope>
    <source>
        <strain evidence="2">441</strain>
    </source>
</reference>
<reference evidence="1 2" key="1">
    <citation type="submission" date="2014-04" db="EMBL/GenBank/DDBJ databases">
        <authorList>
            <consortium name="DOE Joint Genome Institute"/>
            <person name="Kuo A."/>
            <person name="Kohler A."/>
            <person name="Costa M.D."/>
            <person name="Nagy L.G."/>
            <person name="Floudas D."/>
            <person name="Copeland A."/>
            <person name="Barry K.W."/>
            <person name="Cichocki N."/>
            <person name="Veneault-Fourrey C."/>
            <person name="LaButti K."/>
            <person name="Lindquist E.A."/>
            <person name="Lipzen A."/>
            <person name="Lundell T."/>
            <person name="Morin E."/>
            <person name="Murat C."/>
            <person name="Sun H."/>
            <person name="Tunlid A."/>
            <person name="Henrissat B."/>
            <person name="Grigoriev I.V."/>
            <person name="Hibbett D.S."/>
            <person name="Martin F."/>
            <person name="Nordberg H.P."/>
            <person name="Cantor M.N."/>
            <person name="Hua S.X."/>
        </authorList>
    </citation>
    <scope>NUCLEOTIDE SEQUENCE [LARGE SCALE GENOMIC DNA]</scope>
    <source>
        <strain evidence="1 2">441</strain>
    </source>
</reference>